<reference evidence="12 13" key="1">
    <citation type="journal article" date="2007" name="Science">
        <title>Sea anemone genome reveals ancestral eumetazoan gene repertoire and genomic organization.</title>
        <authorList>
            <person name="Putnam N.H."/>
            <person name="Srivastava M."/>
            <person name="Hellsten U."/>
            <person name="Dirks B."/>
            <person name="Chapman J."/>
            <person name="Salamov A."/>
            <person name="Terry A."/>
            <person name="Shapiro H."/>
            <person name="Lindquist E."/>
            <person name="Kapitonov V.V."/>
            <person name="Jurka J."/>
            <person name="Genikhovich G."/>
            <person name="Grigoriev I.V."/>
            <person name="Lucas S.M."/>
            <person name="Steele R.E."/>
            <person name="Finnerty J.R."/>
            <person name="Technau U."/>
            <person name="Martindale M.Q."/>
            <person name="Rokhsar D.S."/>
        </authorList>
    </citation>
    <scope>NUCLEOTIDE SEQUENCE [LARGE SCALE GENOMIC DNA]</scope>
    <source>
        <strain evidence="13">CH2 X CH6</strain>
    </source>
</reference>
<evidence type="ECO:0000256" key="3">
    <source>
        <dbReference type="ARBA" id="ARBA00022989"/>
    </source>
</evidence>
<dbReference type="SUPFAM" id="SSF53822">
    <property type="entry name" value="Periplasmic binding protein-like I"/>
    <property type="match status" value="1"/>
</dbReference>
<dbReference type="Pfam" id="PF00003">
    <property type="entry name" value="7tm_3"/>
    <property type="match status" value="1"/>
</dbReference>
<dbReference type="PANTHER" id="PTHR10519">
    <property type="entry name" value="GABA-B RECEPTOR"/>
    <property type="match status" value="1"/>
</dbReference>
<name>A7SD79_NEMVE</name>
<sequence length="746" mass="84583">MEQPLIVIATFACALQIFAATHQKKPLYIGCMSPMTGKSAWWGRGIPVAAEIAFGLINNRKDILPGYEFMLLANDTQVSASATHSDLSSSKSYPYFFRTIPSLGAMRKTFLTLARRFHWTRIAILFYNRDMQAQAARELREELTDNNITILSYGSYFDGDDADTQIKHLKALDVRVVFGFLQLTTSVICKIYRHGLYGRKYAWVINTPDNKTTWWRRTYPSLPCTEAQIYKAAEYTISLDDMLFGMDTDQGVSGLTTEEFQKMYTLHSQYHGLRTSLYGALAFDAAWLMALALNSSAQELGPNSSLENFHYMSESMSDVIKRNLLKIEFVGATGVVHLKSNGDRYGNFEIFQVQGNSIKLIAKHETLSSNFTLLPGQDFVWRDGRPPLDHVTIVPQLVEFSRVGFILVCAFASCGILMSLGFLYFNIKFREKRFIKMSSPNLNNLIIVGCVLAYVSVVLFCVDGDKLSDLICQVRVFTLDIGFTLAFGAMFSKAWRVHKITRKLRLKRRYIKDVHLVAMVMIMLSIDIIILVTWLQMDPLTRDYKWLNRKVLLLLFGLFLVWETRKVKITELNDSQHIGKHGTGNWTRGFGIGELNVSQHIEKFKQEIGLEDLGFKQMVLNTSVKIKQGIGHGNLGSENLKIHRSYNFILTIISYFSGMAVYNVFIVCIIGVPVTMLLNEDMYEASFIITTLCIMSCTTLTICLVFVPKVPNIPDVTGTRYLQDDIKELGPKFFIGQKPVKPGDLD</sequence>
<dbReference type="CDD" id="cd15047">
    <property type="entry name" value="7tmC_GABA-B-like"/>
    <property type="match status" value="1"/>
</dbReference>
<keyword evidence="7" id="KW-0325">Glycoprotein</keyword>
<dbReference type="CDD" id="cd06366">
    <property type="entry name" value="PBP1_GABAb_receptor"/>
    <property type="match status" value="1"/>
</dbReference>
<keyword evidence="13" id="KW-1185">Reference proteome</keyword>
<keyword evidence="8" id="KW-0807">Transducer</keyword>
<feature type="transmembrane region" description="Helical" evidence="9">
    <location>
        <begin position="546"/>
        <end position="562"/>
    </location>
</feature>
<keyword evidence="10" id="KW-0732">Signal</keyword>
<dbReference type="HOGENOM" id="CLU_005240_2_0_1"/>
<keyword evidence="6" id="KW-0675">Receptor</keyword>
<dbReference type="eggNOG" id="KOG1055">
    <property type="taxonomic scope" value="Eukaryota"/>
</dbReference>
<dbReference type="PRINTS" id="PR01176">
    <property type="entry name" value="GABABRECEPTR"/>
</dbReference>
<dbReference type="Proteomes" id="UP000001593">
    <property type="component" value="Unassembled WGS sequence"/>
</dbReference>
<feature type="domain" description="G-protein coupled receptors family 3 profile" evidence="11">
    <location>
        <begin position="404"/>
        <end position="710"/>
    </location>
</feature>
<dbReference type="GO" id="GO:0038039">
    <property type="term" value="C:G protein-coupled receptor heterodimeric complex"/>
    <property type="evidence" value="ECO:0000318"/>
    <property type="project" value="GO_Central"/>
</dbReference>
<feature type="transmembrane region" description="Helical" evidence="9">
    <location>
        <begin position="516"/>
        <end position="534"/>
    </location>
</feature>
<comment type="subcellular location">
    <subcellularLocation>
        <location evidence="1">Membrane</location>
        <topology evidence="1">Multi-pass membrane protein</topology>
    </subcellularLocation>
</comment>
<dbReference type="InterPro" id="IPR002455">
    <property type="entry name" value="GPCR3_GABA-B"/>
</dbReference>
<feature type="signal peptide" evidence="10">
    <location>
        <begin position="1"/>
        <end position="19"/>
    </location>
</feature>
<evidence type="ECO:0000256" key="10">
    <source>
        <dbReference type="SAM" id="SignalP"/>
    </source>
</evidence>
<dbReference type="InterPro" id="IPR017978">
    <property type="entry name" value="GPCR_3_C"/>
</dbReference>
<evidence type="ECO:0000259" key="11">
    <source>
        <dbReference type="PROSITE" id="PS50259"/>
    </source>
</evidence>
<keyword evidence="4" id="KW-0297">G-protein coupled receptor</keyword>
<dbReference type="PRINTS" id="PR01177">
    <property type="entry name" value="GABAB1RECPTR"/>
</dbReference>
<dbReference type="GO" id="GO:0007214">
    <property type="term" value="P:gamma-aminobutyric acid signaling pathway"/>
    <property type="evidence" value="ECO:0000318"/>
    <property type="project" value="GO_Central"/>
</dbReference>
<evidence type="ECO:0000256" key="7">
    <source>
        <dbReference type="ARBA" id="ARBA00023180"/>
    </source>
</evidence>
<dbReference type="STRING" id="45351.A7SD79"/>
<dbReference type="InParanoid" id="A7SD79"/>
<evidence type="ECO:0000256" key="5">
    <source>
        <dbReference type="ARBA" id="ARBA00023136"/>
    </source>
</evidence>
<feature type="transmembrane region" description="Helical" evidence="9">
    <location>
        <begin position="403"/>
        <end position="425"/>
    </location>
</feature>
<dbReference type="PANTHER" id="PTHR10519:SF74">
    <property type="entry name" value="GAMMA-AMINOBUTYRIC ACID TYPE B RECEPTOR SUBUNIT 2"/>
    <property type="match status" value="1"/>
</dbReference>
<evidence type="ECO:0000256" key="6">
    <source>
        <dbReference type="ARBA" id="ARBA00023170"/>
    </source>
</evidence>
<dbReference type="GO" id="GO:0004965">
    <property type="term" value="F:G protein-coupled GABA receptor activity"/>
    <property type="evidence" value="ECO:0000318"/>
    <property type="project" value="GO_Central"/>
</dbReference>
<keyword evidence="2 9" id="KW-0812">Transmembrane</keyword>
<keyword evidence="3 9" id="KW-1133">Transmembrane helix</keyword>
<accession>A7SD79</accession>
<evidence type="ECO:0000256" key="9">
    <source>
        <dbReference type="SAM" id="Phobius"/>
    </source>
</evidence>
<dbReference type="PROSITE" id="PS50259">
    <property type="entry name" value="G_PROTEIN_RECEP_F3_4"/>
    <property type="match status" value="1"/>
</dbReference>
<evidence type="ECO:0000256" key="1">
    <source>
        <dbReference type="ARBA" id="ARBA00004141"/>
    </source>
</evidence>
<evidence type="ECO:0000256" key="4">
    <source>
        <dbReference type="ARBA" id="ARBA00023040"/>
    </source>
</evidence>
<feature type="transmembrane region" description="Helical" evidence="9">
    <location>
        <begin position="685"/>
        <end position="707"/>
    </location>
</feature>
<feature type="transmembrane region" description="Helical" evidence="9">
    <location>
        <begin position="648"/>
        <end position="673"/>
    </location>
</feature>
<dbReference type="FunFam" id="3.40.50.2300:FF:000781">
    <property type="match status" value="1"/>
</dbReference>
<dbReference type="Pfam" id="PF01094">
    <property type="entry name" value="ANF_receptor"/>
    <property type="match status" value="1"/>
</dbReference>
<evidence type="ECO:0000313" key="13">
    <source>
        <dbReference type="Proteomes" id="UP000001593"/>
    </source>
</evidence>
<protein>
    <recommendedName>
        <fullName evidence="11">G-protein coupled receptors family 3 profile domain-containing protein</fullName>
    </recommendedName>
</protein>
<feature type="transmembrane region" description="Helical" evidence="9">
    <location>
        <begin position="445"/>
        <end position="462"/>
    </location>
</feature>
<evidence type="ECO:0000313" key="12">
    <source>
        <dbReference type="EMBL" id="EDO38317.1"/>
    </source>
</evidence>
<proteinExistence type="predicted"/>
<evidence type="ECO:0000256" key="8">
    <source>
        <dbReference type="ARBA" id="ARBA00023224"/>
    </source>
</evidence>
<gene>
    <name evidence="12" type="ORF">NEMVEDRAFT_v1g210465</name>
</gene>
<dbReference type="Gene3D" id="3.40.50.2300">
    <property type="match status" value="3"/>
</dbReference>
<dbReference type="InterPro" id="IPR028082">
    <property type="entry name" value="Peripla_BP_I"/>
</dbReference>
<feature type="transmembrane region" description="Helical" evidence="9">
    <location>
        <begin position="474"/>
        <end position="495"/>
    </location>
</feature>
<organism evidence="12 13">
    <name type="scientific">Nematostella vectensis</name>
    <name type="common">Starlet sea anemone</name>
    <dbReference type="NCBI Taxonomy" id="45351"/>
    <lineage>
        <taxon>Eukaryota</taxon>
        <taxon>Metazoa</taxon>
        <taxon>Cnidaria</taxon>
        <taxon>Anthozoa</taxon>
        <taxon>Hexacorallia</taxon>
        <taxon>Actiniaria</taxon>
        <taxon>Edwardsiidae</taxon>
        <taxon>Nematostella</taxon>
    </lineage>
</organism>
<dbReference type="EMBL" id="DS469628">
    <property type="protein sequence ID" value="EDO38317.1"/>
    <property type="molecule type" value="Genomic_DNA"/>
</dbReference>
<dbReference type="OMA" id="MSHRDLF"/>
<evidence type="ECO:0000256" key="2">
    <source>
        <dbReference type="ARBA" id="ARBA00022692"/>
    </source>
</evidence>
<dbReference type="InterPro" id="IPR001828">
    <property type="entry name" value="ANF_lig-bd_rcpt"/>
</dbReference>
<keyword evidence="5 9" id="KW-0472">Membrane</keyword>
<dbReference type="AlphaFoldDB" id="A7SD79"/>
<dbReference type="PhylomeDB" id="A7SD79"/>
<feature type="chain" id="PRO_5002714283" description="G-protein coupled receptors family 3 profile domain-containing protein" evidence="10">
    <location>
        <begin position="20"/>
        <end position="746"/>
    </location>
</feature>